<proteinExistence type="inferred from homology"/>
<keyword evidence="3" id="KW-0862">Zinc</keyword>
<keyword evidence="2" id="KW-0479">Metal-binding</keyword>
<dbReference type="InterPro" id="IPR011057">
    <property type="entry name" value="Mss4-like_sf"/>
</dbReference>
<dbReference type="InterPro" id="IPR052355">
    <property type="entry name" value="CENP-V-like"/>
</dbReference>
<keyword evidence="6" id="KW-1185">Reference proteome</keyword>
<evidence type="ECO:0000313" key="5">
    <source>
        <dbReference type="EMBL" id="KAH0959461.1"/>
    </source>
</evidence>
<evidence type="ECO:0000256" key="2">
    <source>
        <dbReference type="ARBA" id="ARBA00022723"/>
    </source>
</evidence>
<evidence type="ECO:0000259" key="4">
    <source>
        <dbReference type="PROSITE" id="PS51891"/>
    </source>
</evidence>
<dbReference type="Gene3D" id="2.170.150.70">
    <property type="match status" value="2"/>
</dbReference>
<dbReference type="GO" id="GO:0046872">
    <property type="term" value="F:metal ion binding"/>
    <property type="evidence" value="ECO:0007669"/>
    <property type="project" value="UniProtKB-KW"/>
</dbReference>
<dbReference type="InterPro" id="IPR006913">
    <property type="entry name" value="CENP-V/GFA"/>
</dbReference>
<dbReference type="Proteomes" id="UP000824596">
    <property type="component" value="Unassembled WGS sequence"/>
</dbReference>
<gene>
    <name evidence="5" type="ORF">HRG_09243</name>
</gene>
<dbReference type="PANTHER" id="PTHR28620:SF1">
    <property type="entry name" value="CENP-V_GFA DOMAIN-CONTAINING PROTEIN"/>
    <property type="match status" value="1"/>
</dbReference>
<dbReference type="RefSeq" id="XP_044716974.1">
    <property type="nucleotide sequence ID" value="XM_044867714.1"/>
</dbReference>
<sequence>MACTCSLCVIKGCLWIVPPEGRFNVIRDDGYLKEYASKAISNKFCSYCGTGVLGQHLVGPTRGQTMVNIRAIQGVNPFQIESNITTIETEDERDRQEPASSELSAPHVFSCHCGNLRVELDVSIHDQEFKEDNCSLCVRNAYIGVYPTKDQARVHGREHSFEYYGIKAESTGRRWSSTVYCQTCGVFTLSVIYGPPINVFDKLAPERKAHALEVYYKNINLLPLNVRALKGFQTRLFPKSIDIQRSDEGTEGYKELLEPWRGGD</sequence>
<accession>A0A9P8SEA1</accession>
<feature type="domain" description="CENP-V/GFA" evidence="4">
    <location>
        <begin position="1"/>
        <end position="88"/>
    </location>
</feature>
<dbReference type="OrthoDB" id="2993351at2759"/>
<dbReference type="GeneID" id="68358372"/>
<evidence type="ECO:0000313" key="6">
    <source>
        <dbReference type="Proteomes" id="UP000824596"/>
    </source>
</evidence>
<dbReference type="PANTHER" id="PTHR28620">
    <property type="entry name" value="CENTROMERE PROTEIN V"/>
    <property type="match status" value="1"/>
</dbReference>
<evidence type="ECO:0000256" key="3">
    <source>
        <dbReference type="ARBA" id="ARBA00022833"/>
    </source>
</evidence>
<dbReference type="GO" id="GO:0016846">
    <property type="term" value="F:carbon-sulfur lyase activity"/>
    <property type="evidence" value="ECO:0007669"/>
    <property type="project" value="InterPro"/>
</dbReference>
<dbReference type="SUPFAM" id="SSF51316">
    <property type="entry name" value="Mss4-like"/>
    <property type="match status" value="2"/>
</dbReference>
<evidence type="ECO:0000256" key="1">
    <source>
        <dbReference type="ARBA" id="ARBA00005495"/>
    </source>
</evidence>
<dbReference type="AlphaFoldDB" id="A0A9P8SEA1"/>
<name>A0A9P8SEA1_9HYPO</name>
<dbReference type="EMBL" id="JAIZPD010000012">
    <property type="protein sequence ID" value="KAH0959461.1"/>
    <property type="molecule type" value="Genomic_DNA"/>
</dbReference>
<organism evidence="5 6">
    <name type="scientific">Hirsutella rhossiliensis</name>
    <dbReference type="NCBI Taxonomy" id="111463"/>
    <lineage>
        <taxon>Eukaryota</taxon>
        <taxon>Fungi</taxon>
        <taxon>Dikarya</taxon>
        <taxon>Ascomycota</taxon>
        <taxon>Pezizomycotina</taxon>
        <taxon>Sordariomycetes</taxon>
        <taxon>Hypocreomycetidae</taxon>
        <taxon>Hypocreales</taxon>
        <taxon>Ophiocordycipitaceae</taxon>
        <taxon>Hirsutella</taxon>
    </lineage>
</organism>
<reference evidence="5" key="1">
    <citation type="submission" date="2021-09" db="EMBL/GenBank/DDBJ databases">
        <title>A high-quality genome of the endoparasitic fungus Hirsutella rhossiliensis with a comparison of Hirsutella genomes reveals transposable elements contributing to genome size variation.</title>
        <authorList>
            <person name="Lin R."/>
            <person name="Jiao Y."/>
            <person name="Sun X."/>
            <person name="Ling J."/>
            <person name="Xie B."/>
            <person name="Cheng X."/>
        </authorList>
    </citation>
    <scope>NUCLEOTIDE SEQUENCE</scope>
    <source>
        <strain evidence="5">HR02</strain>
    </source>
</reference>
<comment type="similarity">
    <text evidence="1">Belongs to the Gfa family.</text>
</comment>
<protein>
    <submittedName>
        <fullName evidence="5">Glutathione-dependent formaldehyde-activating gfa</fullName>
    </submittedName>
</protein>
<dbReference type="PROSITE" id="PS51891">
    <property type="entry name" value="CENP_V_GFA"/>
    <property type="match status" value="1"/>
</dbReference>
<comment type="caution">
    <text evidence="5">The sequence shown here is derived from an EMBL/GenBank/DDBJ whole genome shotgun (WGS) entry which is preliminary data.</text>
</comment>